<accession>A0A8J8T4P4</accession>
<name>A0A8J8T4P4_HALGN</name>
<evidence type="ECO:0000313" key="3">
    <source>
        <dbReference type="EMBL" id="TNV82129.1"/>
    </source>
</evidence>
<dbReference type="CDD" id="cd00030">
    <property type="entry name" value="C2"/>
    <property type="match status" value="1"/>
</dbReference>
<dbReference type="InterPro" id="IPR000008">
    <property type="entry name" value="C2_dom"/>
</dbReference>
<dbReference type="PANTHER" id="PTHR47052:SF3">
    <property type="entry name" value="INGRESSION PROTEIN 1"/>
    <property type="match status" value="1"/>
</dbReference>
<sequence length="269" mass="30013">MDPYCMIKCSNGQNFRTKTKKSEGQHPVWEETFNISVTSMGDEIFLQCFDDDVFGSDLIGETTFPIYKLCVPDGKTQSPGQQSYPLIYKNMKAGEIILETKYIPPQSSEPTPQERYQAIMLQAQKYQAQQGSAQQAAMLRQSIDQNQQLMQSNMNGQSRAALQSIHSNQQISYPVQSTMTPANKVGGQAPYYGMPVGPQTPGNIPQMGSQGRFNFAQDQQPRRPFHAAGQGILGQGGPTLTRNLNNSNNSMSMNDVHQWQRVSNNQAQY</sequence>
<feature type="compositionally biased region" description="Polar residues" evidence="1">
    <location>
        <begin position="255"/>
        <end position="269"/>
    </location>
</feature>
<dbReference type="AlphaFoldDB" id="A0A8J8T4P4"/>
<dbReference type="Proteomes" id="UP000785679">
    <property type="component" value="Unassembled WGS sequence"/>
</dbReference>
<dbReference type="Gene3D" id="2.60.40.150">
    <property type="entry name" value="C2 domain"/>
    <property type="match status" value="1"/>
</dbReference>
<gene>
    <name evidence="3" type="ORF">FGO68_gene17020</name>
</gene>
<feature type="domain" description="C2" evidence="2">
    <location>
        <begin position="1"/>
        <end position="79"/>
    </location>
</feature>
<dbReference type="InterPro" id="IPR052981">
    <property type="entry name" value="Ingression_C2_domain"/>
</dbReference>
<evidence type="ECO:0000313" key="4">
    <source>
        <dbReference type="Proteomes" id="UP000785679"/>
    </source>
</evidence>
<reference evidence="3" key="1">
    <citation type="submission" date="2019-06" db="EMBL/GenBank/DDBJ databases">
        <authorList>
            <person name="Zheng W."/>
        </authorList>
    </citation>
    <scope>NUCLEOTIDE SEQUENCE</scope>
    <source>
        <strain evidence="3">QDHG01</strain>
    </source>
</reference>
<keyword evidence="4" id="KW-1185">Reference proteome</keyword>
<dbReference type="PROSITE" id="PS50004">
    <property type="entry name" value="C2"/>
    <property type="match status" value="1"/>
</dbReference>
<dbReference type="EMBL" id="RRYP01005337">
    <property type="protein sequence ID" value="TNV82129.1"/>
    <property type="molecule type" value="Genomic_DNA"/>
</dbReference>
<feature type="compositionally biased region" description="Low complexity" evidence="1">
    <location>
        <begin position="243"/>
        <end position="254"/>
    </location>
</feature>
<feature type="region of interest" description="Disordered" evidence="1">
    <location>
        <begin position="226"/>
        <end position="269"/>
    </location>
</feature>
<evidence type="ECO:0000259" key="2">
    <source>
        <dbReference type="PROSITE" id="PS50004"/>
    </source>
</evidence>
<dbReference type="Pfam" id="PF00168">
    <property type="entry name" value="C2"/>
    <property type="match status" value="1"/>
</dbReference>
<protein>
    <recommendedName>
        <fullName evidence="2">C2 domain-containing protein</fullName>
    </recommendedName>
</protein>
<comment type="caution">
    <text evidence="3">The sequence shown here is derived from an EMBL/GenBank/DDBJ whole genome shotgun (WGS) entry which is preliminary data.</text>
</comment>
<proteinExistence type="predicted"/>
<evidence type="ECO:0000256" key="1">
    <source>
        <dbReference type="SAM" id="MobiDB-lite"/>
    </source>
</evidence>
<dbReference type="PANTHER" id="PTHR47052">
    <property type="entry name" value="CONSERVED SERINE PROLINE-RICH PROTEIN (AFU_ORTHOLOGUE AFUA_2G01790)"/>
    <property type="match status" value="1"/>
</dbReference>
<dbReference type="SUPFAM" id="SSF49562">
    <property type="entry name" value="C2 domain (Calcium/lipid-binding domain, CaLB)"/>
    <property type="match status" value="1"/>
</dbReference>
<dbReference type="OrthoDB" id="312957at2759"/>
<organism evidence="3 4">
    <name type="scientific">Halteria grandinella</name>
    <dbReference type="NCBI Taxonomy" id="5974"/>
    <lineage>
        <taxon>Eukaryota</taxon>
        <taxon>Sar</taxon>
        <taxon>Alveolata</taxon>
        <taxon>Ciliophora</taxon>
        <taxon>Intramacronucleata</taxon>
        <taxon>Spirotrichea</taxon>
        <taxon>Stichotrichia</taxon>
        <taxon>Sporadotrichida</taxon>
        <taxon>Halteriidae</taxon>
        <taxon>Halteria</taxon>
    </lineage>
</organism>
<dbReference type="SMART" id="SM00239">
    <property type="entry name" value="C2"/>
    <property type="match status" value="1"/>
</dbReference>
<dbReference type="InterPro" id="IPR035892">
    <property type="entry name" value="C2_domain_sf"/>
</dbReference>